<evidence type="ECO:0000313" key="11">
    <source>
        <dbReference type="EMBL" id="NIJ64398.1"/>
    </source>
</evidence>
<feature type="domain" description="B12-binding" evidence="10">
    <location>
        <begin position="576"/>
        <end position="708"/>
    </location>
</feature>
<dbReference type="Gene3D" id="3.40.50.280">
    <property type="entry name" value="Cobalamin-binding domain"/>
    <property type="match status" value="1"/>
</dbReference>
<dbReference type="RefSeq" id="WP_167298757.1">
    <property type="nucleotide sequence ID" value="NZ_JAASQV010000001.1"/>
</dbReference>
<dbReference type="Pfam" id="PF02310">
    <property type="entry name" value="B12-binding"/>
    <property type="match status" value="1"/>
</dbReference>
<dbReference type="PANTHER" id="PTHR48101:SF4">
    <property type="entry name" value="METHYLMALONYL-COA MUTASE, MITOCHONDRIAL"/>
    <property type="match status" value="1"/>
</dbReference>
<dbReference type="GO" id="GO:0005737">
    <property type="term" value="C:cytoplasm"/>
    <property type="evidence" value="ECO:0007669"/>
    <property type="project" value="TreeGrafter"/>
</dbReference>
<evidence type="ECO:0000256" key="1">
    <source>
        <dbReference type="ARBA" id="ARBA00001922"/>
    </source>
</evidence>
<evidence type="ECO:0000256" key="8">
    <source>
        <dbReference type="ARBA" id="ARBA00023285"/>
    </source>
</evidence>
<name>A0A7X5UY75_9SPHN</name>
<keyword evidence="12" id="KW-1185">Reference proteome</keyword>
<keyword evidence="5" id="KW-0846">Cobalamin</keyword>
<organism evidence="11 12">
    <name type="scientific">Sphingomonas leidyi</name>
    <dbReference type="NCBI Taxonomy" id="68569"/>
    <lineage>
        <taxon>Bacteria</taxon>
        <taxon>Pseudomonadati</taxon>
        <taxon>Pseudomonadota</taxon>
        <taxon>Alphaproteobacteria</taxon>
        <taxon>Sphingomonadales</taxon>
        <taxon>Sphingomonadaceae</taxon>
        <taxon>Sphingomonas</taxon>
    </lineage>
</organism>
<comment type="cofactor">
    <cofactor evidence="1">
        <name>adenosylcob(III)alamin</name>
        <dbReference type="ChEBI" id="CHEBI:18408"/>
    </cofactor>
</comment>
<proteinExistence type="inferred from homology"/>
<evidence type="ECO:0000256" key="3">
    <source>
        <dbReference type="ARBA" id="ARBA00008465"/>
    </source>
</evidence>
<dbReference type="PROSITE" id="PS00544">
    <property type="entry name" value="METMALONYL_COA_MUTASE"/>
    <property type="match status" value="1"/>
</dbReference>
<dbReference type="AlphaFoldDB" id="A0A7X5UY75"/>
<dbReference type="FunFam" id="3.20.20.240:FF:000001">
    <property type="entry name" value="Probable methylmalonyl-coa mutase"/>
    <property type="match status" value="1"/>
</dbReference>
<dbReference type="InterPro" id="IPR036724">
    <property type="entry name" value="Cobalamin-bd_sf"/>
</dbReference>
<dbReference type="GO" id="GO:0004494">
    <property type="term" value="F:methylmalonyl-CoA mutase activity"/>
    <property type="evidence" value="ECO:0007669"/>
    <property type="project" value="UniProtKB-EC"/>
</dbReference>
<dbReference type="InterPro" id="IPR006158">
    <property type="entry name" value="Cobalamin-bd"/>
</dbReference>
<dbReference type="PROSITE" id="PS51332">
    <property type="entry name" value="B12_BINDING"/>
    <property type="match status" value="1"/>
</dbReference>
<protein>
    <recommendedName>
        <fullName evidence="9">Methylmalonyl-CoA mutase</fullName>
        <ecNumber evidence="4">5.4.99.2</ecNumber>
    </recommendedName>
</protein>
<keyword evidence="7 11" id="KW-0413">Isomerase</keyword>
<dbReference type="Proteomes" id="UP000564677">
    <property type="component" value="Unassembled WGS sequence"/>
</dbReference>
<dbReference type="InterPro" id="IPR006098">
    <property type="entry name" value="MMCoA_mutase_a_cat"/>
</dbReference>
<dbReference type="NCBIfam" id="TIGR00641">
    <property type="entry name" value="acid_CoA_mut_N"/>
    <property type="match status" value="1"/>
</dbReference>
<dbReference type="PANTHER" id="PTHR48101">
    <property type="entry name" value="METHYLMALONYL-COA MUTASE, MITOCHONDRIAL-RELATED"/>
    <property type="match status" value="1"/>
</dbReference>
<dbReference type="EC" id="5.4.99.2" evidence="4"/>
<dbReference type="GO" id="GO:0019678">
    <property type="term" value="P:propionate metabolic process, methylmalonyl pathway"/>
    <property type="evidence" value="ECO:0007669"/>
    <property type="project" value="TreeGrafter"/>
</dbReference>
<dbReference type="InterPro" id="IPR006099">
    <property type="entry name" value="MeMalonylCoA_mutase_a/b_cat"/>
</dbReference>
<gene>
    <name evidence="11" type="ORF">FHR20_001329</name>
</gene>
<evidence type="ECO:0000256" key="7">
    <source>
        <dbReference type="ARBA" id="ARBA00023235"/>
    </source>
</evidence>
<keyword evidence="8" id="KW-0170">Cobalt</keyword>
<dbReference type="Pfam" id="PF01642">
    <property type="entry name" value="MM_CoA_mutase"/>
    <property type="match status" value="1"/>
</dbReference>
<comment type="caution">
    <text evidence="11">The sequence shown here is derived from an EMBL/GenBank/DDBJ whole genome shotgun (WGS) entry which is preliminary data.</text>
</comment>
<dbReference type="CDD" id="cd02071">
    <property type="entry name" value="MM_CoA_mut_B12_BD"/>
    <property type="match status" value="1"/>
</dbReference>
<comment type="pathway">
    <text evidence="2">Metabolic intermediate metabolism; propanoyl-CoA degradation; succinyl-CoA from propanoyl-CoA: step 3/3.</text>
</comment>
<accession>A0A7X5UY75</accession>
<dbReference type="EMBL" id="JAASQV010000001">
    <property type="protein sequence ID" value="NIJ64398.1"/>
    <property type="molecule type" value="Genomic_DNA"/>
</dbReference>
<dbReference type="SUPFAM" id="SSF51703">
    <property type="entry name" value="Cobalamin (vitamin B12)-dependent enzymes"/>
    <property type="match status" value="1"/>
</dbReference>
<dbReference type="InterPro" id="IPR006159">
    <property type="entry name" value="Acid_CoA_mut_C"/>
</dbReference>
<evidence type="ECO:0000313" key="12">
    <source>
        <dbReference type="Proteomes" id="UP000564677"/>
    </source>
</evidence>
<comment type="similarity">
    <text evidence="3">Belongs to the methylmalonyl-CoA mutase family.</text>
</comment>
<dbReference type="NCBIfam" id="NF006944">
    <property type="entry name" value="PRK09426.1"/>
    <property type="match status" value="1"/>
</dbReference>
<evidence type="ECO:0000256" key="5">
    <source>
        <dbReference type="ARBA" id="ARBA00022628"/>
    </source>
</evidence>
<evidence type="ECO:0000256" key="2">
    <source>
        <dbReference type="ARBA" id="ARBA00005146"/>
    </source>
</evidence>
<evidence type="ECO:0000256" key="4">
    <source>
        <dbReference type="ARBA" id="ARBA00012398"/>
    </source>
</evidence>
<evidence type="ECO:0000256" key="9">
    <source>
        <dbReference type="ARBA" id="ARBA00072363"/>
    </source>
</evidence>
<dbReference type="GO" id="GO:0031419">
    <property type="term" value="F:cobalamin binding"/>
    <property type="evidence" value="ECO:0007669"/>
    <property type="project" value="UniProtKB-KW"/>
</dbReference>
<dbReference type="SUPFAM" id="SSF52242">
    <property type="entry name" value="Cobalamin (vitamin B12)-binding domain"/>
    <property type="match status" value="1"/>
</dbReference>
<dbReference type="NCBIfam" id="TIGR00640">
    <property type="entry name" value="acid_CoA_mut_C"/>
    <property type="match status" value="1"/>
</dbReference>
<dbReference type="InterPro" id="IPR016176">
    <property type="entry name" value="Cbl-dep_enz_cat"/>
</dbReference>
<dbReference type="GO" id="GO:0046872">
    <property type="term" value="F:metal ion binding"/>
    <property type="evidence" value="ECO:0007669"/>
    <property type="project" value="UniProtKB-KW"/>
</dbReference>
<sequence length="713" mass="77160">MTDKPNLPGWQALAAKEVKGKDLTWHTPEGIAVKPLYTAEDTAHLDPGLPGFAPFTRGVRASMYAGRPWTIRQYAGFSTAEESNAFYRRNLAAGQKGLSVAFDLATHRGYDSDHPRVTGDVGKAGVAIDSVEDMKILFDGIPLDQMSVSMTMNGAVIPVLAFFIVAGEEQGVDKSLLDGTIQNDILKEFMVRNTYIYPPEPSMRIISDIFAYTSANMPKFNSISISGYHMQEAGATQVQELAFTIADGMEYVKYGVASGLDIDKFAGRLSFFFAIGMNFFMEIAKLRAARVLWHRVMTRLEAKDERSKMLRTHCQTSGVSLTEQDPYNNVIRTTIEAMAAMLGGTQSLHTNALDEAIALPTDFSARIARNTQIVIQEETGMTKVVDPLGGSYYIESLTQELVDKAWEIIERVEAEGGMAKAVAAGWPKAMIEEAAAATAARIDRGEQVIVGVNKYRKAEEEPIDILDVDNHAVREAQIARIKRVKAERDEAACQKTLFALQQGARTSGNLLELAVDAARARATLGEISAAMEAGFGRYATQPTPVQGVYGGAYADDAVWARLKDGVDATGRRLGRKPRMLVAKMGQDGHDRGANLVSSAFGDLGFEVVPGPLFQTPREAAALAIASDVDVVGASSLAAGHKTLIPELIRELQDAGRADIKVVAGGVIPAQDYEFLREAGVQAIFGPGTNLVKAAEEVLRLLGHNMPPVEEAAE</sequence>
<reference evidence="11 12" key="1">
    <citation type="submission" date="2020-03" db="EMBL/GenBank/DDBJ databases">
        <title>Genomic Encyclopedia of Type Strains, Phase IV (KMG-IV): sequencing the most valuable type-strain genomes for metagenomic binning, comparative biology and taxonomic classification.</title>
        <authorList>
            <person name="Goeker M."/>
        </authorList>
    </citation>
    <scope>NUCLEOTIDE SEQUENCE [LARGE SCALE GENOMIC DNA]</scope>
    <source>
        <strain evidence="11 12">DSM 4733</strain>
    </source>
</reference>
<dbReference type="Gene3D" id="3.20.20.240">
    <property type="entry name" value="Methylmalonyl-CoA mutase"/>
    <property type="match status" value="1"/>
</dbReference>
<keyword evidence="6" id="KW-0479">Metal-binding</keyword>
<evidence type="ECO:0000256" key="6">
    <source>
        <dbReference type="ARBA" id="ARBA00022723"/>
    </source>
</evidence>
<dbReference type="CDD" id="cd03679">
    <property type="entry name" value="MM_CoA_mutase_alpha_like"/>
    <property type="match status" value="1"/>
</dbReference>
<dbReference type="InterPro" id="IPR058549">
    <property type="entry name" value="MeMalonylCoA_mutase_a/b_site"/>
</dbReference>
<evidence type="ECO:0000259" key="10">
    <source>
        <dbReference type="PROSITE" id="PS51332"/>
    </source>
</evidence>